<reference evidence="1 2" key="1">
    <citation type="submission" date="2019-10" db="EMBL/GenBank/DDBJ databases">
        <title>New genus of Silvanigrellaceae.</title>
        <authorList>
            <person name="Pitt A."/>
            <person name="Hahn M.W."/>
        </authorList>
    </citation>
    <scope>NUCLEOTIDE SEQUENCE [LARGE SCALE GENOMIC DNA]</scope>
    <source>
        <strain evidence="1 2">33A1-SZDP</strain>
    </source>
</reference>
<comment type="caution">
    <text evidence="1">The sequence shown here is derived from an EMBL/GenBank/DDBJ whole genome shotgun (WGS) entry which is preliminary data.</text>
</comment>
<dbReference type="Pfam" id="PF05717">
    <property type="entry name" value="TnpB_IS66"/>
    <property type="match status" value="1"/>
</dbReference>
<name>A0A833JB15_9BACT</name>
<gene>
    <name evidence="1" type="primary">tnpB</name>
    <name evidence="1" type="ORF">GCL57_12935</name>
</gene>
<organism evidence="1 2">
    <name type="scientific">Fluviispira multicolorata</name>
    <dbReference type="NCBI Taxonomy" id="2654512"/>
    <lineage>
        <taxon>Bacteria</taxon>
        <taxon>Pseudomonadati</taxon>
        <taxon>Bdellovibrionota</taxon>
        <taxon>Oligoflexia</taxon>
        <taxon>Silvanigrellales</taxon>
        <taxon>Silvanigrellaceae</taxon>
        <taxon>Fluviispira</taxon>
    </lineage>
</organism>
<dbReference type="Proteomes" id="UP000442694">
    <property type="component" value="Unassembled WGS sequence"/>
</dbReference>
<evidence type="ECO:0000313" key="2">
    <source>
        <dbReference type="Proteomes" id="UP000442694"/>
    </source>
</evidence>
<keyword evidence="2" id="KW-1185">Reference proteome</keyword>
<dbReference type="PANTHER" id="PTHR36455:SF1">
    <property type="entry name" value="BLR8292 PROTEIN"/>
    <property type="match status" value="1"/>
</dbReference>
<dbReference type="PANTHER" id="PTHR36455">
    <property type="match status" value="1"/>
</dbReference>
<accession>A0A833JB15</accession>
<dbReference type="AlphaFoldDB" id="A0A833JB15"/>
<sequence length="128" mass="15261">MVISFYKGTAMKSYREFTSIYLCVKPVDFRKGIYGLVNLIQYEMNDEPFSGMLFLFTNKNRRNIRAVYWDKTGFAIWTKALEKEKFPWPKKNPANKVTLDQDQFYWILSGINPWKLNPHQELNYSIIT</sequence>
<dbReference type="InterPro" id="IPR008878">
    <property type="entry name" value="Transposase_IS66_Orf2"/>
</dbReference>
<dbReference type="NCBIfam" id="NF033819">
    <property type="entry name" value="IS66_TnpB"/>
    <property type="match status" value="1"/>
</dbReference>
<protein>
    <submittedName>
        <fullName evidence="1">IS66 family insertion sequence element accessory protein TnpB</fullName>
    </submittedName>
</protein>
<proteinExistence type="predicted"/>
<evidence type="ECO:0000313" key="1">
    <source>
        <dbReference type="EMBL" id="KAB8028618.1"/>
    </source>
</evidence>
<dbReference type="EMBL" id="WFLN01000009">
    <property type="protein sequence ID" value="KAB8028618.1"/>
    <property type="molecule type" value="Genomic_DNA"/>
</dbReference>